<reference evidence="1" key="1">
    <citation type="submission" date="2022-10" db="EMBL/GenBank/DDBJ databases">
        <title>Chitiniphilus purpureus sp. nov., a novel chitin-degrading bacterium isolated from crawfish pond sediment.</title>
        <authorList>
            <person name="Li K."/>
        </authorList>
    </citation>
    <scope>NUCLEOTIDE SEQUENCE</scope>
    <source>
        <strain evidence="1">CD1</strain>
    </source>
</reference>
<dbReference type="RefSeq" id="WP_263126094.1">
    <property type="nucleotide sequence ID" value="NZ_CP106753.1"/>
</dbReference>
<evidence type="ECO:0000313" key="1">
    <source>
        <dbReference type="EMBL" id="UXY16709.1"/>
    </source>
</evidence>
<organism evidence="1 2">
    <name type="scientific">Chitiniphilus purpureus</name>
    <dbReference type="NCBI Taxonomy" id="2981137"/>
    <lineage>
        <taxon>Bacteria</taxon>
        <taxon>Pseudomonadati</taxon>
        <taxon>Pseudomonadota</taxon>
        <taxon>Betaproteobacteria</taxon>
        <taxon>Neisseriales</taxon>
        <taxon>Chitinibacteraceae</taxon>
        <taxon>Chitiniphilus</taxon>
    </lineage>
</organism>
<protein>
    <submittedName>
        <fullName evidence="1">Uncharacterized protein</fullName>
    </submittedName>
</protein>
<keyword evidence="2" id="KW-1185">Reference proteome</keyword>
<sequence length="90" mass="9830">MENAYLTPLRPPFDSAVSDAITAAADDWGGGAKRMDVGIADERGQIYRRVRAWGMGEYTRLVNQLKERGFANEGAGRGYDDVFRFVGGAA</sequence>
<proteinExistence type="predicted"/>
<dbReference type="Proteomes" id="UP001061302">
    <property type="component" value="Chromosome"/>
</dbReference>
<accession>A0ABY6DQR1</accession>
<name>A0ABY6DQR1_9NEIS</name>
<evidence type="ECO:0000313" key="2">
    <source>
        <dbReference type="Proteomes" id="UP001061302"/>
    </source>
</evidence>
<gene>
    <name evidence="1" type="ORF">N8I74_06720</name>
</gene>
<dbReference type="EMBL" id="CP106753">
    <property type="protein sequence ID" value="UXY16709.1"/>
    <property type="molecule type" value="Genomic_DNA"/>
</dbReference>